<proteinExistence type="predicted"/>
<dbReference type="Proteomes" id="UP000245761">
    <property type="component" value="Unassembled WGS sequence"/>
</dbReference>
<evidence type="ECO:0000313" key="1">
    <source>
        <dbReference type="EMBL" id="PWH61274.1"/>
    </source>
</evidence>
<dbReference type="EMBL" id="QEMT01000015">
    <property type="protein sequence ID" value="PWH61274.1"/>
    <property type="molecule type" value="Genomic_DNA"/>
</dbReference>
<reference evidence="1 2" key="1">
    <citation type="submission" date="2018-04" db="EMBL/GenBank/DDBJ databases">
        <title>Draft Genomic Sequencing Of Potential Extraintestinal Pathogenic Escherichia coli B8S56 Isolated from Retail Chicken Skin.</title>
        <authorList>
            <person name="Xu A."/>
            <person name="Tilman S."/>
            <person name="Wisser-Parker K."/>
            <person name="Scullen O.J."/>
            <person name="Sommers C."/>
        </authorList>
    </citation>
    <scope>NUCLEOTIDE SEQUENCE [LARGE SCALE GENOMIC DNA]</scope>
    <source>
        <strain evidence="1 2">B8S56</strain>
    </source>
</reference>
<accession>A0A0D8WAY5</accession>
<evidence type="ECO:0000313" key="2">
    <source>
        <dbReference type="Proteomes" id="UP000245761"/>
    </source>
</evidence>
<comment type="caution">
    <text evidence="1">The sequence shown here is derived from an EMBL/GenBank/DDBJ whole genome shotgun (WGS) entry which is preliminary data.</text>
</comment>
<name>A0A0D8WAY5_ECOLX</name>
<organism evidence="1 2">
    <name type="scientific">Escherichia coli</name>
    <dbReference type="NCBI Taxonomy" id="562"/>
    <lineage>
        <taxon>Bacteria</taxon>
        <taxon>Pseudomonadati</taxon>
        <taxon>Pseudomonadota</taxon>
        <taxon>Gammaproteobacteria</taxon>
        <taxon>Enterobacterales</taxon>
        <taxon>Enterobacteriaceae</taxon>
        <taxon>Escherichia</taxon>
    </lineage>
</organism>
<protein>
    <submittedName>
        <fullName evidence="1">Uncharacterized protein</fullName>
    </submittedName>
</protein>
<gene>
    <name evidence="1" type="ORF">DD762_11065</name>
</gene>
<sequence length="68" mass="7913">MPKTPRVYVAFCFYICNLNGVITNTSYVCLLRITRITWLFFAQGWWVQSRVSLLNNGLRGYTSANNFL</sequence>
<dbReference type="AlphaFoldDB" id="A0A0D8WAY5"/>